<comment type="caution">
    <text evidence="2">The sequence shown here is derived from an EMBL/GenBank/DDBJ whole genome shotgun (WGS) entry which is preliminary data.</text>
</comment>
<dbReference type="EMBL" id="BMAV01019614">
    <property type="protein sequence ID" value="GFY72709.1"/>
    <property type="molecule type" value="Genomic_DNA"/>
</dbReference>
<name>A0A8X7CHF3_9ARAC</name>
<proteinExistence type="predicted"/>
<reference evidence="2" key="1">
    <citation type="submission" date="2020-08" db="EMBL/GenBank/DDBJ databases">
        <title>Multicomponent nature underlies the extraordinary mechanical properties of spider dragline silk.</title>
        <authorList>
            <person name="Kono N."/>
            <person name="Nakamura H."/>
            <person name="Mori M."/>
            <person name="Yoshida Y."/>
            <person name="Ohtoshi R."/>
            <person name="Malay A.D."/>
            <person name="Moran D.A.P."/>
            <person name="Tomita M."/>
            <person name="Numata K."/>
            <person name="Arakawa K."/>
        </authorList>
    </citation>
    <scope>NUCLEOTIDE SEQUENCE</scope>
</reference>
<dbReference type="AlphaFoldDB" id="A0A8X7CHF3"/>
<feature type="compositionally biased region" description="Polar residues" evidence="1">
    <location>
        <begin position="132"/>
        <end position="146"/>
    </location>
</feature>
<accession>A0A8X7CHF3</accession>
<feature type="region of interest" description="Disordered" evidence="1">
    <location>
        <begin position="122"/>
        <end position="153"/>
    </location>
</feature>
<dbReference type="Proteomes" id="UP000886998">
    <property type="component" value="Unassembled WGS sequence"/>
</dbReference>
<gene>
    <name evidence="2" type="ORF">TNIN_107911</name>
</gene>
<evidence type="ECO:0000256" key="1">
    <source>
        <dbReference type="SAM" id="MobiDB-lite"/>
    </source>
</evidence>
<evidence type="ECO:0000313" key="2">
    <source>
        <dbReference type="EMBL" id="GFY72709.1"/>
    </source>
</evidence>
<sequence length="180" mass="20052">MRCLGRRLLFTNSTKDTLTAFTNIEFGICEMFSLDFGEKLSAIKWAFNIRQQLSYGYTNLQKLYVLEVKEKNKSSVHPTNSPLFSDANEGCRLHVNIDTEQSKYQEVANSLIQPCSSVSNGVAGQGHRAEASGQQQAETSSMQPCSCDSDGEAGVEPRIETFEFPDDLTSDVELQQPEPR</sequence>
<organism evidence="2 3">
    <name type="scientific">Trichonephila inaurata madagascariensis</name>
    <dbReference type="NCBI Taxonomy" id="2747483"/>
    <lineage>
        <taxon>Eukaryota</taxon>
        <taxon>Metazoa</taxon>
        <taxon>Ecdysozoa</taxon>
        <taxon>Arthropoda</taxon>
        <taxon>Chelicerata</taxon>
        <taxon>Arachnida</taxon>
        <taxon>Araneae</taxon>
        <taxon>Araneomorphae</taxon>
        <taxon>Entelegynae</taxon>
        <taxon>Araneoidea</taxon>
        <taxon>Nephilidae</taxon>
        <taxon>Trichonephila</taxon>
        <taxon>Trichonephila inaurata</taxon>
    </lineage>
</organism>
<feature type="region of interest" description="Disordered" evidence="1">
    <location>
        <begin position="161"/>
        <end position="180"/>
    </location>
</feature>
<keyword evidence="3" id="KW-1185">Reference proteome</keyword>
<protein>
    <submittedName>
        <fullName evidence="2">Uncharacterized protein</fullName>
    </submittedName>
</protein>
<evidence type="ECO:0000313" key="3">
    <source>
        <dbReference type="Proteomes" id="UP000886998"/>
    </source>
</evidence>